<feature type="domain" description="NHR" evidence="1">
    <location>
        <begin position="196"/>
        <end position="378"/>
    </location>
</feature>
<organism evidence="2">
    <name type="scientific">Noctiluca scintillans</name>
    <name type="common">Sea sparkle</name>
    <name type="synonym">Red tide dinoflagellate</name>
    <dbReference type="NCBI Taxonomy" id="2966"/>
    <lineage>
        <taxon>Eukaryota</taxon>
        <taxon>Sar</taxon>
        <taxon>Alveolata</taxon>
        <taxon>Dinophyceae</taxon>
        <taxon>Noctilucales</taxon>
        <taxon>Noctilucaceae</taxon>
        <taxon>Noctiluca</taxon>
    </lineage>
</organism>
<evidence type="ECO:0000313" key="2">
    <source>
        <dbReference type="EMBL" id="CAD8833710.1"/>
    </source>
</evidence>
<proteinExistence type="predicted"/>
<name>A0A7S0ZVI2_NOCSC</name>
<dbReference type="EMBL" id="HBFQ01011486">
    <property type="protein sequence ID" value="CAD8833710.1"/>
    <property type="molecule type" value="Transcribed_RNA"/>
</dbReference>
<dbReference type="InterPro" id="IPR043136">
    <property type="entry name" value="B30.2/SPRY_sf"/>
</dbReference>
<dbReference type="Pfam" id="PF07177">
    <property type="entry name" value="Neuralized"/>
    <property type="match status" value="1"/>
</dbReference>
<sequence>MWVCNCYRNTSQEVSAAPIDVLSFPALLFDPAQTCHPIVGTSKLFRSLVGLSHTELMDTSFGKLLDRVPVYLVSRSAMVNLADFCKSSIQHDVYRVGEVSILQTMVRADSSYFMAHLSLGLCVIGRVPFVLVALQVAGEGTGCGVGQEYQISLKEQGLKLLENGRRDLAGVNGPPLSLEDSPVAFRFYSERLQEHCLLLGDGTSAARREADVLPAGCMLISDRPLQKTSCGLSFSLRVDRLEPTFIGLPVLGFTRCAPRDVACLYPTNVRCFAQSVLIGSHGATASDAAHHHVMGIKKPQQHEIRTWEPAADSKALLDRSQLQENDVVECRYTWEGRLQTFHNGVLLMDFDVARPLQADVQYFAIVDVCLTAACVSLVPRVQPPGGSDGSTESGQAFDLLHIMCLFVTCVIRWVDFARSP</sequence>
<evidence type="ECO:0000259" key="1">
    <source>
        <dbReference type="Pfam" id="PF07177"/>
    </source>
</evidence>
<gene>
    <name evidence="2" type="ORF">NSCI0253_LOCUS8058</name>
</gene>
<dbReference type="AlphaFoldDB" id="A0A7S0ZVI2"/>
<dbReference type="Gene3D" id="2.60.120.920">
    <property type="match status" value="1"/>
</dbReference>
<accession>A0A7S0ZVI2</accession>
<dbReference type="InterPro" id="IPR006573">
    <property type="entry name" value="NHR_dom"/>
</dbReference>
<reference evidence="2" key="1">
    <citation type="submission" date="2021-01" db="EMBL/GenBank/DDBJ databases">
        <authorList>
            <person name="Corre E."/>
            <person name="Pelletier E."/>
            <person name="Niang G."/>
            <person name="Scheremetjew M."/>
            <person name="Finn R."/>
            <person name="Kale V."/>
            <person name="Holt S."/>
            <person name="Cochrane G."/>
            <person name="Meng A."/>
            <person name="Brown T."/>
            <person name="Cohen L."/>
        </authorList>
    </citation>
    <scope>NUCLEOTIDE SEQUENCE</scope>
</reference>
<protein>
    <recommendedName>
        <fullName evidence="1">NHR domain-containing protein</fullName>
    </recommendedName>
</protein>